<gene>
    <name evidence="8" type="ordered locus">AXX17_At2g27650</name>
    <name evidence="9" type="ORF">AN1_LOCUS9560</name>
    <name evidence="7" type="ORF">C24_LOCUS9408</name>
</gene>
<evidence type="ECO:0000313" key="12">
    <source>
        <dbReference type="Proteomes" id="UP000434276"/>
    </source>
</evidence>
<dbReference type="InterPro" id="IPR003340">
    <property type="entry name" value="B3_DNA-bd"/>
</dbReference>
<evidence type="ECO:0000256" key="1">
    <source>
        <dbReference type="ARBA" id="ARBA00004123"/>
    </source>
</evidence>
<evidence type="ECO:0000256" key="2">
    <source>
        <dbReference type="ARBA" id="ARBA00023015"/>
    </source>
</evidence>
<comment type="subcellular location">
    <subcellularLocation>
        <location evidence="1">Nucleus</location>
    </subcellularLocation>
</comment>
<accession>A0A5S9X2Z5</accession>
<dbReference type="ExpressionAtlas" id="A0A178VRH1">
    <property type="expression patterns" value="baseline and differential"/>
</dbReference>
<name>A0A178VRH1_ARATH</name>
<dbReference type="GO" id="GO:0003677">
    <property type="term" value="F:DNA binding"/>
    <property type="evidence" value="ECO:0007669"/>
    <property type="project" value="UniProtKB-KW"/>
</dbReference>
<organism evidence="8 10">
    <name type="scientific">Arabidopsis thaliana</name>
    <name type="common">Mouse-ear cress</name>
    <dbReference type="NCBI Taxonomy" id="3702"/>
    <lineage>
        <taxon>Eukaryota</taxon>
        <taxon>Viridiplantae</taxon>
        <taxon>Streptophyta</taxon>
        <taxon>Embryophyta</taxon>
        <taxon>Tracheophyta</taxon>
        <taxon>Spermatophyta</taxon>
        <taxon>Magnoliopsida</taxon>
        <taxon>eudicotyledons</taxon>
        <taxon>Gunneridae</taxon>
        <taxon>Pentapetalae</taxon>
        <taxon>rosids</taxon>
        <taxon>malvids</taxon>
        <taxon>Brassicales</taxon>
        <taxon>Brassicaceae</taxon>
        <taxon>Camelineae</taxon>
        <taxon>Arabidopsis</taxon>
    </lineage>
</organism>
<evidence type="ECO:0000313" key="10">
    <source>
        <dbReference type="Proteomes" id="UP000078284"/>
    </source>
</evidence>
<dbReference type="Pfam" id="PF03754">
    <property type="entry name" value="At2g31720-like"/>
    <property type="match status" value="1"/>
</dbReference>
<dbReference type="EMBL" id="LUHQ01000002">
    <property type="protein sequence ID" value="OAP08394.1"/>
    <property type="molecule type" value="Genomic_DNA"/>
</dbReference>
<dbReference type="GO" id="GO:0005634">
    <property type="term" value="C:nucleus"/>
    <property type="evidence" value="ECO:0007669"/>
    <property type="project" value="UniProtKB-SubCell"/>
</dbReference>
<dbReference type="InterPro" id="IPR015300">
    <property type="entry name" value="DNA-bd_pseudobarrel_sf"/>
</dbReference>
<dbReference type="OMA" id="MRKENGY"/>
<keyword evidence="5" id="KW-0539">Nucleus</keyword>
<proteinExistence type="predicted"/>
<dbReference type="Gene3D" id="2.40.330.10">
    <property type="entry name" value="DNA-binding pseudobarrel domain"/>
    <property type="match status" value="1"/>
</dbReference>
<keyword evidence="4" id="KW-0804">Transcription</keyword>
<dbReference type="PANTHER" id="PTHR31541:SF56">
    <property type="entry name" value="DOMAIN PROTEIN, PUTATIVE (DUF313)-RELATED"/>
    <property type="match status" value="1"/>
</dbReference>
<dbReference type="EMBL" id="CACRSJ010000105">
    <property type="protein sequence ID" value="VYS54102.1"/>
    <property type="molecule type" value="Genomic_DNA"/>
</dbReference>
<evidence type="ECO:0000256" key="4">
    <source>
        <dbReference type="ARBA" id="ARBA00023163"/>
    </source>
</evidence>
<sequence length="209" mass="24040">MEAYDICKFWKLDMLEEFSQIVLKGKKKIILDIPSPSQQNKSDIVSLCPADSPETCNSSIPDWLVKVMRKENGYDPKLIIKRRVLCTTDLRKNQGCLSMHLSKLEKSDFLTEDETRFLDEDFLKAKRDGLKVFLVDPESDKHVVYLKKWNGNTVWKYVLSHGWNNVIDKKIFKVNDVIEIWSFRDGSGKLCFALSSPTRCGRSSSGHSS</sequence>
<reference evidence="8" key="2">
    <citation type="submission" date="2016-03" db="EMBL/GenBank/DDBJ databases">
        <title>Full-length assembly of Arabidopsis thaliana Ler reveals the complement of translocations and inversions.</title>
        <authorList>
            <person name="Zapata L."/>
            <person name="Schneeberger K."/>
            <person name="Ossowski S."/>
        </authorList>
    </citation>
    <scope>NUCLEOTIDE SEQUENCE [LARGE SCALE GENOMIC DNA]</scope>
    <source>
        <tissue evidence="8">Leaf</tissue>
    </source>
</reference>
<dbReference type="SUPFAM" id="SSF101936">
    <property type="entry name" value="DNA-binding pseudobarrel domain"/>
    <property type="match status" value="1"/>
</dbReference>
<dbReference type="OrthoDB" id="1080602at2759"/>
<reference evidence="9 11" key="3">
    <citation type="submission" date="2019-11" db="EMBL/GenBank/DDBJ databases">
        <authorList>
            <person name="Jiao W.-B."/>
            <person name="Schneeberger K."/>
        </authorList>
    </citation>
    <scope>NUCLEOTIDE SEQUENCE [LARGE SCALE GENOMIC DNA]</scope>
    <source>
        <strain evidence="11">cv. An-1</strain>
        <strain evidence="12">cv. C24</strain>
    </source>
</reference>
<accession>A0A178VRH1</accession>
<dbReference type="KEGG" id="ath:AT2G31420"/>
<dbReference type="Proteomes" id="UP000426265">
    <property type="component" value="Unassembled WGS sequence"/>
</dbReference>
<evidence type="ECO:0000313" key="8">
    <source>
        <dbReference type="EMBL" id="OAP08394.1"/>
    </source>
</evidence>
<dbReference type="AlphaFoldDB" id="A0A178VRH1"/>
<dbReference type="PANTHER" id="PTHR31541">
    <property type="entry name" value="B3 DOMAIN PLANT PROTEIN-RELATED"/>
    <property type="match status" value="1"/>
</dbReference>
<dbReference type="InterPro" id="IPR005508">
    <property type="entry name" value="At2g31720-like"/>
</dbReference>
<evidence type="ECO:0000256" key="5">
    <source>
        <dbReference type="ARBA" id="ARBA00023242"/>
    </source>
</evidence>
<dbReference type="PROSITE" id="PS50863">
    <property type="entry name" value="B3"/>
    <property type="match status" value="1"/>
</dbReference>
<dbReference type="Proteomes" id="UP000434276">
    <property type="component" value="Unassembled WGS sequence"/>
</dbReference>
<keyword evidence="2" id="KW-0805">Transcription regulation</keyword>
<evidence type="ECO:0000313" key="9">
    <source>
        <dbReference type="EMBL" id="VYS54102.1"/>
    </source>
</evidence>
<dbReference type="RefSeq" id="NP_180700.1">
    <property type="nucleotide sequence ID" value="NM_128699.3"/>
</dbReference>
<protein>
    <recommendedName>
        <fullName evidence="6">TF-B3 domain-containing protein</fullName>
    </recommendedName>
</protein>
<feature type="domain" description="TF-B3" evidence="6">
    <location>
        <begin position="101"/>
        <end position="198"/>
    </location>
</feature>
<evidence type="ECO:0000256" key="3">
    <source>
        <dbReference type="ARBA" id="ARBA00023125"/>
    </source>
</evidence>
<evidence type="ECO:0000259" key="6">
    <source>
        <dbReference type="PROSITE" id="PS50863"/>
    </source>
</evidence>
<reference evidence="10" key="1">
    <citation type="journal article" date="2016" name="Proc. Natl. Acad. Sci. U.S.A.">
        <title>Chromosome-level assembly of Arabidopsis thaliana Ler reveals the extent of translocation and inversion polymorphisms.</title>
        <authorList>
            <person name="Zapata L."/>
            <person name="Ding J."/>
            <person name="Willing E.M."/>
            <person name="Hartwig B."/>
            <person name="Bezdan D."/>
            <person name="Jiao W.B."/>
            <person name="Patel V."/>
            <person name="Velikkakam James G."/>
            <person name="Koornneef M."/>
            <person name="Ossowski S."/>
            <person name="Schneeberger K."/>
        </authorList>
    </citation>
    <scope>NUCLEOTIDE SEQUENCE [LARGE SCALE GENOMIC DNA]</scope>
    <source>
        <strain evidence="10">cv. Landsberg erecta</strain>
    </source>
</reference>
<dbReference type="EMBL" id="CACSHJ010000088">
    <property type="protein sequence ID" value="CAA0373881.1"/>
    <property type="molecule type" value="Genomic_DNA"/>
</dbReference>
<evidence type="ECO:0000313" key="11">
    <source>
        <dbReference type="Proteomes" id="UP000426265"/>
    </source>
</evidence>
<dbReference type="Proteomes" id="UP000078284">
    <property type="component" value="Chromosome 2"/>
</dbReference>
<keyword evidence="3" id="KW-0238">DNA-binding</keyword>
<evidence type="ECO:0000313" key="7">
    <source>
        <dbReference type="EMBL" id="CAA0373881.1"/>
    </source>
</evidence>